<evidence type="ECO:0000313" key="3">
    <source>
        <dbReference type="Proteomes" id="UP000823941"/>
    </source>
</evidence>
<dbReference type="Proteomes" id="UP000823941">
    <property type="component" value="Chromosome 25"/>
</dbReference>
<accession>A0ABQ7PXI7</accession>
<feature type="region of interest" description="Disordered" evidence="1">
    <location>
        <begin position="1"/>
        <end position="99"/>
    </location>
</feature>
<evidence type="ECO:0000313" key="2">
    <source>
        <dbReference type="EMBL" id="KAG7297703.1"/>
    </source>
</evidence>
<dbReference type="EMBL" id="JAHIBW010000025">
    <property type="protein sequence ID" value="KAG7297703.1"/>
    <property type="molecule type" value="Genomic_DNA"/>
</dbReference>
<reference evidence="2 3" key="1">
    <citation type="submission" date="2021-06" db="EMBL/GenBank/DDBJ databases">
        <title>A haploid diamondback moth (Plutella xylostella L.) genome assembly resolves 31 chromosomes and identifies a diamide resistance mutation.</title>
        <authorList>
            <person name="Ward C.M."/>
            <person name="Perry K.D."/>
            <person name="Baker G."/>
            <person name="Powis K."/>
            <person name="Heckel D.G."/>
            <person name="Baxter S.W."/>
        </authorList>
    </citation>
    <scope>NUCLEOTIDE SEQUENCE [LARGE SCALE GENOMIC DNA]</scope>
    <source>
        <strain evidence="2 3">LV</strain>
        <tissue evidence="2">Single pupa</tissue>
    </source>
</reference>
<gene>
    <name evidence="2" type="ORF">JYU34_018420</name>
</gene>
<protein>
    <submittedName>
        <fullName evidence="2">Uncharacterized protein</fullName>
    </submittedName>
</protein>
<proteinExistence type="predicted"/>
<evidence type="ECO:0000256" key="1">
    <source>
        <dbReference type="SAM" id="MobiDB-lite"/>
    </source>
</evidence>
<keyword evidence="3" id="KW-1185">Reference proteome</keyword>
<sequence length="157" mass="17247">MTVATADPTSALKEKPADTKKTQTPTKTKPEPAKSYTRFGFKLNLDVNPFSIPSKNPPKETAPNGVKNPAKDNPPNGIKNQPKDNPSNGIKRPATLPSLTGAVVRKEAAKQVIMREKSATTLRDRRGAARCDTRTVIKGVRTNRRFELQMQSRNIQA</sequence>
<comment type="caution">
    <text evidence="2">The sequence shown here is derived from an EMBL/GenBank/DDBJ whole genome shotgun (WGS) entry which is preliminary data.</text>
</comment>
<feature type="compositionally biased region" description="Basic and acidic residues" evidence="1">
    <location>
        <begin position="12"/>
        <end position="21"/>
    </location>
</feature>
<organism evidence="2 3">
    <name type="scientific">Plutella xylostella</name>
    <name type="common">Diamondback moth</name>
    <name type="synonym">Plutella maculipennis</name>
    <dbReference type="NCBI Taxonomy" id="51655"/>
    <lineage>
        <taxon>Eukaryota</taxon>
        <taxon>Metazoa</taxon>
        <taxon>Ecdysozoa</taxon>
        <taxon>Arthropoda</taxon>
        <taxon>Hexapoda</taxon>
        <taxon>Insecta</taxon>
        <taxon>Pterygota</taxon>
        <taxon>Neoptera</taxon>
        <taxon>Endopterygota</taxon>
        <taxon>Lepidoptera</taxon>
        <taxon>Glossata</taxon>
        <taxon>Ditrysia</taxon>
        <taxon>Yponomeutoidea</taxon>
        <taxon>Plutellidae</taxon>
        <taxon>Plutella</taxon>
    </lineage>
</organism>
<name>A0ABQ7PXI7_PLUXY</name>